<keyword evidence="2" id="KW-1185">Reference proteome</keyword>
<comment type="caution">
    <text evidence="1">The sequence shown here is derived from an EMBL/GenBank/DDBJ whole genome shotgun (WGS) entry which is preliminary data.</text>
</comment>
<organism evidence="1 2">
    <name type="scientific">Undibacterium hunanense</name>
    <dbReference type="NCBI Taxonomy" id="2762292"/>
    <lineage>
        <taxon>Bacteria</taxon>
        <taxon>Pseudomonadati</taxon>
        <taxon>Pseudomonadota</taxon>
        <taxon>Betaproteobacteria</taxon>
        <taxon>Burkholderiales</taxon>
        <taxon>Oxalobacteraceae</taxon>
        <taxon>Undibacterium</taxon>
    </lineage>
</organism>
<dbReference type="RefSeq" id="WP_186947879.1">
    <property type="nucleotide sequence ID" value="NZ_JACOGF010000006.1"/>
</dbReference>
<name>A0ABR6ZRZ9_9BURK</name>
<dbReference type="Proteomes" id="UP000650424">
    <property type="component" value="Unassembled WGS sequence"/>
</dbReference>
<evidence type="ECO:0000313" key="1">
    <source>
        <dbReference type="EMBL" id="MBC3918632.1"/>
    </source>
</evidence>
<dbReference type="EMBL" id="JACOGF010000006">
    <property type="protein sequence ID" value="MBC3918632.1"/>
    <property type="molecule type" value="Genomic_DNA"/>
</dbReference>
<reference evidence="1 2" key="1">
    <citation type="submission" date="2020-08" db="EMBL/GenBank/DDBJ databases">
        <title>Novel species isolated from subtropical streams in China.</title>
        <authorList>
            <person name="Lu H."/>
        </authorList>
    </citation>
    <scope>NUCLEOTIDE SEQUENCE [LARGE SCALE GENOMIC DNA]</scope>
    <source>
        <strain evidence="1 2">CY18W</strain>
    </source>
</reference>
<evidence type="ECO:0000313" key="2">
    <source>
        <dbReference type="Proteomes" id="UP000650424"/>
    </source>
</evidence>
<protein>
    <submittedName>
        <fullName evidence="1">Uncharacterized protein</fullName>
    </submittedName>
</protein>
<proteinExistence type="predicted"/>
<accession>A0ABR6ZRZ9</accession>
<gene>
    <name evidence="1" type="ORF">H8L32_14150</name>
</gene>
<sequence length="58" mass="6541">MANKALATRQRMQFRVELAQVPANRRPQPVRKTQPGYRGLAINTSTSIVNTTDKSEDK</sequence>